<evidence type="ECO:0000256" key="1">
    <source>
        <dbReference type="PROSITE-ProRule" id="PRU00339"/>
    </source>
</evidence>
<reference evidence="3 4" key="1">
    <citation type="submission" date="2021-03" db="EMBL/GenBank/DDBJ databases">
        <title>Novel species identification of genus Shewanella.</title>
        <authorList>
            <person name="Liu G."/>
            <person name="Zhang Q."/>
        </authorList>
    </citation>
    <scope>NUCLEOTIDE SEQUENCE [LARGE SCALE GENOMIC DNA]</scope>
    <source>
        <strain evidence="3 4">FJAT-53726</strain>
    </source>
</reference>
<proteinExistence type="predicted"/>
<dbReference type="EMBL" id="CP071504">
    <property type="protein sequence ID" value="QSX30652.1"/>
    <property type="molecule type" value="Genomic_DNA"/>
</dbReference>
<dbReference type="KEGG" id="scyp:JYB88_03035"/>
<name>A0A974XLK7_9GAMM</name>
<keyword evidence="1" id="KW-0802">TPR repeat</keyword>
<feature type="repeat" description="TPR" evidence="1">
    <location>
        <begin position="204"/>
        <end position="237"/>
    </location>
</feature>
<evidence type="ECO:0000313" key="3">
    <source>
        <dbReference type="EMBL" id="QSX30652.1"/>
    </source>
</evidence>
<dbReference type="PROSITE" id="PS51257">
    <property type="entry name" value="PROKAR_LIPOPROTEIN"/>
    <property type="match status" value="1"/>
</dbReference>
<feature type="signal peptide" evidence="2">
    <location>
        <begin position="1"/>
        <end position="24"/>
    </location>
</feature>
<gene>
    <name evidence="3" type="ORF">JYB88_03035</name>
</gene>
<dbReference type="Proteomes" id="UP000663281">
    <property type="component" value="Chromosome"/>
</dbReference>
<dbReference type="SUPFAM" id="SSF48452">
    <property type="entry name" value="TPR-like"/>
    <property type="match status" value="1"/>
</dbReference>
<evidence type="ECO:0000313" key="4">
    <source>
        <dbReference type="Proteomes" id="UP000663281"/>
    </source>
</evidence>
<dbReference type="InterPro" id="IPR011990">
    <property type="entry name" value="TPR-like_helical_dom_sf"/>
</dbReference>
<keyword evidence="2" id="KW-0732">Signal</keyword>
<accession>A0A974XLK7</accession>
<dbReference type="RefSeq" id="WP_207325458.1">
    <property type="nucleotide sequence ID" value="NZ_CP071504.1"/>
</dbReference>
<feature type="chain" id="PRO_5037769491" evidence="2">
    <location>
        <begin position="25"/>
        <end position="459"/>
    </location>
</feature>
<evidence type="ECO:0000256" key="2">
    <source>
        <dbReference type="SAM" id="SignalP"/>
    </source>
</evidence>
<dbReference type="AlphaFoldDB" id="A0A974XLK7"/>
<protein>
    <submittedName>
        <fullName evidence="3">Uncharacterized protein</fullName>
    </submittedName>
</protein>
<sequence>MRRLARLLGCGVLGCSLLSGCAFNSLFINYPSQLAPVRQSLASTNPAEHLKDLGDNIHGNDGLLYAQEAGRVAQLSGDFAASQGFYASAIAAYEAFDAKATLSASQLGANAGALVLNDNVIPYRGPGFERILVHQYQALNFLMQKQLDEALVEVRRANELQALEQARYEKSSAEVRDMANGTVNAEQARLGQAAGSVSSSFLNAYSYYTTGLLHELLGNSNDAFIDYRKAAQISPGNPYLEQDLLRLARELEMPQLEEFERQFGQAEMPQPGQGQLVLMLERGLVPEKQALTVPFTINGNWQSVSLATYPGSPLPLPEVQVSGLGEPLTMAPLADIDALAINALKEDLPLMLLRQAARVVTKAEMASSIQSERKKANGGFDGGVIAMQIFNLVTEQADRRSWLTLPRQALLARRFVNPGDYSLALANHTGQSVSIEAGKTTLVWAVETGNLLRFYSIIL</sequence>
<dbReference type="Gene3D" id="1.25.40.10">
    <property type="entry name" value="Tetratricopeptide repeat domain"/>
    <property type="match status" value="1"/>
</dbReference>
<dbReference type="PROSITE" id="PS50005">
    <property type="entry name" value="TPR"/>
    <property type="match status" value="1"/>
</dbReference>
<organism evidence="3 4">
    <name type="scientific">Shewanella cyperi</name>
    <dbReference type="NCBI Taxonomy" id="2814292"/>
    <lineage>
        <taxon>Bacteria</taxon>
        <taxon>Pseudomonadati</taxon>
        <taxon>Pseudomonadota</taxon>
        <taxon>Gammaproteobacteria</taxon>
        <taxon>Alteromonadales</taxon>
        <taxon>Shewanellaceae</taxon>
        <taxon>Shewanella</taxon>
    </lineage>
</organism>
<dbReference type="InterPro" id="IPR019734">
    <property type="entry name" value="TPR_rpt"/>
</dbReference>
<keyword evidence="4" id="KW-1185">Reference proteome</keyword>